<dbReference type="InterPro" id="IPR001387">
    <property type="entry name" value="Cro/C1-type_HTH"/>
</dbReference>
<sequence length="128" mass="14048">MIITDMSQVGDVVRQRRTERGLSQSQLAELTGTTRQWVSRFEQGKNDVSVGRLLDVAEALDLTLDLRSPQRHLDGPRATSGAIDTTTRRAPRPDDGERLSAGVAAIAKTIVDLTNRRRAAAEKSEHDA</sequence>
<dbReference type="EMBL" id="RZGY01000001">
    <property type="protein sequence ID" value="RUQ87164.1"/>
    <property type="molecule type" value="Genomic_DNA"/>
</dbReference>
<reference evidence="4 6" key="1">
    <citation type="submission" date="2018-03" db="EMBL/GenBank/DDBJ databases">
        <title>Genomic Encyclopedia of Archaeal and Bacterial Type Strains, Phase II (KMG-II): from individual species to whole genera.</title>
        <authorList>
            <person name="Goeker M."/>
        </authorList>
    </citation>
    <scope>NUCLEOTIDE SEQUENCE [LARGE SCALE GENOMIC DNA]</scope>
    <source>
        <strain evidence="4 6">DSM 21548</strain>
    </source>
</reference>
<dbReference type="AlphaFoldDB" id="A0A2P8GWF3"/>
<dbReference type="RefSeq" id="WP_106563336.1">
    <property type="nucleotide sequence ID" value="NZ_PYAU01000001.1"/>
</dbReference>
<dbReference type="GO" id="GO:0003677">
    <property type="term" value="F:DNA binding"/>
    <property type="evidence" value="ECO:0007669"/>
    <property type="project" value="UniProtKB-KW"/>
</dbReference>
<dbReference type="SUPFAM" id="SSF47413">
    <property type="entry name" value="lambda repressor-like DNA-binding domains"/>
    <property type="match status" value="1"/>
</dbReference>
<dbReference type="CDD" id="cd00093">
    <property type="entry name" value="HTH_XRE"/>
    <property type="match status" value="1"/>
</dbReference>
<evidence type="ECO:0000256" key="2">
    <source>
        <dbReference type="SAM" id="MobiDB-lite"/>
    </source>
</evidence>
<dbReference type="Proteomes" id="UP000241203">
    <property type="component" value="Unassembled WGS sequence"/>
</dbReference>
<gene>
    <name evidence="4" type="ORF">CLV49_1919</name>
    <name evidence="5" type="ORF">ELQ93_09625</name>
</gene>
<dbReference type="PROSITE" id="PS50943">
    <property type="entry name" value="HTH_CROC1"/>
    <property type="match status" value="1"/>
</dbReference>
<keyword evidence="7" id="KW-1185">Reference proteome</keyword>
<dbReference type="GO" id="GO:0005829">
    <property type="term" value="C:cytosol"/>
    <property type="evidence" value="ECO:0007669"/>
    <property type="project" value="TreeGrafter"/>
</dbReference>
<dbReference type="InterPro" id="IPR050807">
    <property type="entry name" value="TransReg_Diox_bact_type"/>
</dbReference>
<evidence type="ECO:0000313" key="4">
    <source>
        <dbReference type="EMBL" id="PSL38300.1"/>
    </source>
</evidence>
<proteinExistence type="predicted"/>
<evidence type="ECO:0000256" key="1">
    <source>
        <dbReference type="ARBA" id="ARBA00023125"/>
    </source>
</evidence>
<dbReference type="Proteomes" id="UP000268291">
    <property type="component" value="Unassembled WGS sequence"/>
</dbReference>
<evidence type="ECO:0000259" key="3">
    <source>
        <dbReference type="PROSITE" id="PS50943"/>
    </source>
</evidence>
<keyword evidence="1" id="KW-0238">DNA-binding</keyword>
<dbReference type="Gene3D" id="1.10.260.40">
    <property type="entry name" value="lambda repressor-like DNA-binding domains"/>
    <property type="match status" value="1"/>
</dbReference>
<dbReference type="GO" id="GO:0003700">
    <property type="term" value="F:DNA-binding transcription factor activity"/>
    <property type="evidence" value="ECO:0007669"/>
    <property type="project" value="TreeGrafter"/>
</dbReference>
<organism evidence="4 6">
    <name type="scientific">Labedella gwakjiensis</name>
    <dbReference type="NCBI Taxonomy" id="390269"/>
    <lineage>
        <taxon>Bacteria</taxon>
        <taxon>Bacillati</taxon>
        <taxon>Actinomycetota</taxon>
        <taxon>Actinomycetes</taxon>
        <taxon>Micrococcales</taxon>
        <taxon>Microbacteriaceae</taxon>
        <taxon>Labedella</taxon>
    </lineage>
</organism>
<dbReference type="EMBL" id="PYAU01000001">
    <property type="protein sequence ID" value="PSL38300.1"/>
    <property type="molecule type" value="Genomic_DNA"/>
</dbReference>
<protein>
    <submittedName>
        <fullName evidence="4">Helix-turn-helix protein</fullName>
    </submittedName>
    <submittedName>
        <fullName evidence="5">XRE family transcriptional regulator</fullName>
    </submittedName>
</protein>
<accession>A0A2P8GWF3</accession>
<evidence type="ECO:0000313" key="7">
    <source>
        <dbReference type="Proteomes" id="UP000268291"/>
    </source>
</evidence>
<dbReference type="InterPro" id="IPR010982">
    <property type="entry name" value="Lambda_DNA-bd_dom_sf"/>
</dbReference>
<evidence type="ECO:0000313" key="6">
    <source>
        <dbReference type="Proteomes" id="UP000241203"/>
    </source>
</evidence>
<dbReference type="PANTHER" id="PTHR46797">
    <property type="entry name" value="HTH-TYPE TRANSCRIPTIONAL REGULATOR"/>
    <property type="match status" value="1"/>
</dbReference>
<dbReference type="SMART" id="SM00530">
    <property type="entry name" value="HTH_XRE"/>
    <property type="match status" value="1"/>
</dbReference>
<name>A0A2P8GWF3_9MICO</name>
<feature type="domain" description="HTH cro/C1-type" evidence="3">
    <location>
        <begin position="13"/>
        <end position="67"/>
    </location>
</feature>
<evidence type="ECO:0000313" key="5">
    <source>
        <dbReference type="EMBL" id="RUQ87164.1"/>
    </source>
</evidence>
<feature type="region of interest" description="Disordered" evidence="2">
    <location>
        <begin position="69"/>
        <end position="98"/>
    </location>
</feature>
<dbReference type="Pfam" id="PF13560">
    <property type="entry name" value="HTH_31"/>
    <property type="match status" value="1"/>
</dbReference>
<dbReference type="OrthoDB" id="4557883at2"/>
<reference evidence="5 7" key="2">
    <citation type="submission" date="2018-12" db="EMBL/GenBank/DDBJ databases">
        <authorList>
            <person name="hu s."/>
            <person name="Xu Y."/>
            <person name="Xu B."/>
            <person name="Li F."/>
        </authorList>
    </citation>
    <scope>NUCLEOTIDE SEQUENCE [LARGE SCALE GENOMIC DNA]</scope>
    <source>
        <strain evidence="5 7">KSW2-17</strain>
    </source>
</reference>
<comment type="caution">
    <text evidence="4">The sequence shown here is derived from an EMBL/GenBank/DDBJ whole genome shotgun (WGS) entry which is preliminary data.</text>
</comment>
<dbReference type="PANTHER" id="PTHR46797:SF1">
    <property type="entry name" value="METHYLPHOSPHONATE SYNTHASE"/>
    <property type="match status" value="1"/>
</dbReference>